<evidence type="ECO:0000313" key="4">
    <source>
        <dbReference type="Proteomes" id="UP001165082"/>
    </source>
</evidence>
<protein>
    <recommendedName>
        <fullName evidence="2">ENTH domain-containing protein</fullName>
    </recommendedName>
</protein>
<dbReference type="Pfam" id="PF01417">
    <property type="entry name" value="ENTH"/>
    <property type="match status" value="1"/>
</dbReference>
<feature type="compositionally biased region" description="Basic and acidic residues" evidence="1">
    <location>
        <begin position="107"/>
        <end position="116"/>
    </location>
</feature>
<dbReference type="EMBL" id="BRXZ01000751">
    <property type="protein sequence ID" value="GMH52827.1"/>
    <property type="molecule type" value="Genomic_DNA"/>
</dbReference>
<feature type="compositionally biased region" description="Basic and acidic residues" evidence="1">
    <location>
        <begin position="150"/>
        <end position="161"/>
    </location>
</feature>
<accession>A0A9W6ZEB2</accession>
<evidence type="ECO:0000313" key="3">
    <source>
        <dbReference type="EMBL" id="GMH52827.1"/>
    </source>
</evidence>
<evidence type="ECO:0000259" key="2">
    <source>
        <dbReference type="Pfam" id="PF01417"/>
    </source>
</evidence>
<dbReference type="AlphaFoldDB" id="A0A9W6ZEB2"/>
<dbReference type="Proteomes" id="UP001165082">
    <property type="component" value="Unassembled WGS sequence"/>
</dbReference>
<keyword evidence="4" id="KW-1185">Reference proteome</keyword>
<dbReference type="Gene3D" id="1.25.40.90">
    <property type="match status" value="1"/>
</dbReference>
<feature type="region of interest" description="Disordered" evidence="1">
    <location>
        <begin position="101"/>
        <end position="121"/>
    </location>
</feature>
<dbReference type="OrthoDB" id="4033880at2759"/>
<gene>
    <name evidence="3" type="ORF">TrRE_jg3975</name>
</gene>
<feature type="domain" description="ENTH" evidence="2">
    <location>
        <begin position="5"/>
        <end position="85"/>
    </location>
</feature>
<proteinExistence type="predicted"/>
<name>A0A9W6ZEB2_9STRA</name>
<dbReference type="InterPro" id="IPR008942">
    <property type="entry name" value="ENTH_VHS"/>
</dbReference>
<sequence>MYDENITGASTFELHNITALTFGEEQCLQVFKIIREGMNVNEATPLTIEKSLKLVTHLLTHGAERCVDAAWDLMDVVEPLEEYNTALVRGAIHNLIGGGVDRGGNVRRKESEREKSQSQADILGGIGAAGKSTVIGAQHSLSDMLAHAASKPEKYHDDKAKMSGSSERPQRGGLDSDYTRQKQAEDLLSLDFETQQGGVELPRADDFAAMQREEELKKALEEKDEMMRRMMGQHMMMQQQQQQQQQQQRQQQMLFQQQQMTMQVSNVADKPNVTC</sequence>
<dbReference type="InterPro" id="IPR013809">
    <property type="entry name" value="ENTH"/>
</dbReference>
<evidence type="ECO:0000256" key="1">
    <source>
        <dbReference type="SAM" id="MobiDB-lite"/>
    </source>
</evidence>
<organism evidence="3 4">
    <name type="scientific">Triparma retinervis</name>
    <dbReference type="NCBI Taxonomy" id="2557542"/>
    <lineage>
        <taxon>Eukaryota</taxon>
        <taxon>Sar</taxon>
        <taxon>Stramenopiles</taxon>
        <taxon>Ochrophyta</taxon>
        <taxon>Bolidophyceae</taxon>
        <taxon>Parmales</taxon>
        <taxon>Triparmaceae</taxon>
        <taxon>Triparma</taxon>
    </lineage>
</organism>
<feature type="region of interest" description="Disordered" evidence="1">
    <location>
        <begin position="145"/>
        <end position="178"/>
    </location>
</feature>
<dbReference type="SUPFAM" id="SSF48464">
    <property type="entry name" value="ENTH/VHS domain"/>
    <property type="match status" value="1"/>
</dbReference>
<comment type="caution">
    <text evidence="3">The sequence shown here is derived from an EMBL/GenBank/DDBJ whole genome shotgun (WGS) entry which is preliminary data.</text>
</comment>
<reference evidence="3" key="1">
    <citation type="submission" date="2022-07" db="EMBL/GenBank/DDBJ databases">
        <title>Genome analysis of Parmales, a sister group of diatoms, reveals the evolutionary specialization of diatoms from phago-mixotrophs to photoautotrophs.</title>
        <authorList>
            <person name="Ban H."/>
            <person name="Sato S."/>
            <person name="Yoshikawa S."/>
            <person name="Kazumasa Y."/>
            <person name="Nakamura Y."/>
            <person name="Ichinomiya M."/>
            <person name="Saitoh K."/>
            <person name="Sato N."/>
            <person name="Blanc-Mathieu R."/>
            <person name="Endo H."/>
            <person name="Kuwata A."/>
            <person name="Ogata H."/>
        </authorList>
    </citation>
    <scope>NUCLEOTIDE SEQUENCE</scope>
</reference>